<name>A0ABY4EJE1_9BACI</name>
<proteinExistence type="predicted"/>
<reference evidence="1 2" key="1">
    <citation type="submission" date="2022-04" db="EMBL/GenBank/DDBJ databases">
        <title>Halobacillus sp. isolated from saltern.</title>
        <authorList>
            <person name="Won M."/>
            <person name="Lee C.-M."/>
            <person name="Woen H.-Y."/>
            <person name="Kwon S.-W."/>
        </authorList>
    </citation>
    <scope>NUCLEOTIDE SEQUENCE [LARGE SCALE GENOMIC DNA]</scope>
    <source>
        <strain evidence="1 2">SSBR10-3</strain>
    </source>
</reference>
<gene>
    <name evidence="1" type="ORF">MUN89_20400</name>
</gene>
<accession>A0ABY4EJE1</accession>
<dbReference type="RefSeq" id="WP_244709944.1">
    <property type="nucleotide sequence ID" value="NZ_CP095073.1"/>
</dbReference>
<sequence>MFTLLPSEDRSTIAVEINGDVKEEDAEKLDQHLQTAFGDEKPFNILAVVHDIGQTSVKGVIEASKVDAKRWDQFEKCAIVSDKNWIELSSKAGNFLPGVSIKHFETIEDEWNWIK</sequence>
<dbReference type="Gene3D" id="3.40.50.10600">
    <property type="entry name" value="SpoIIaa-like domains"/>
    <property type="match status" value="1"/>
</dbReference>
<keyword evidence="2" id="KW-1185">Reference proteome</keyword>
<evidence type="ECO:0000313" key="2">
    <source>
        <dbReference type="Proteomes" id="UP000831787"/>
    </source>
</evidence>
<organism evidence="1 2">
    <name type="scientific">Halobacillus salinarum</name>
    <dbReference type="NCBI Taxonomy" id="2932257"/>
    <lineage>
        <taxon>Bacteria</taxon>
        <taxon>Bacillati</taxon>
        <taxon>Bacillota</taxon>
        <taxon>Bacilli</taxon>
        <taxon>Bacillales</taxon>
        <taxon>Bacillaceae</taxon>
        <taxon>Halobacillus</taxon>
    </lineage>
</organism>
<dbReference type="InterPro" id="IPR036513">
    <property type="entry name" value="STAS_dom_sf"/>
</dbReference>
<evidence type="ECO:0000313" key="1">
    <source>
        <dbReference type="EMBL" id="UOQ44188.1"/>
    </source>
</evidence>
<dbReference type="SUPFAM" id="SSF52091">
    <property type="entry name" value="SpoIIaa-like"/>
    <property type="match status" value="1"/>
</dbReference>
<dbReference type="EMBL" id="CP095073">
    <property type="protein sequence ID" value="UOQ44188.1"/>
    <property type="molecule type" value="Genomic_DNA"/>
</dbReference>
<dbReference type="InterPro" id="IPR021866">
    <property type="entry name" value="SpoIIAA-like"/>
</dbReference>
<dbReference type="Pfam" id="PF11964">
    <property type="entry name" value="SpoIIAA-like"/>
    <property type="match status" value="1"/>
</dbReference>
<dbReference type="Proteomes" id="UP000831787">
    <property type="component" value="Chromosome"/>
</dbReference>
<protein>
    <submittedName>
        <fullName evidence="1">STAS/SEC14 domain-containing protein</fullName>
    </submittedName>
</protein>
<dbReference type="InterPro" id="IPR038396">
    <property type="entry name" value="SpoIIAA-like_sf"/>
</dbReference>